<evidence type="ECO:0000256" key="2">
    <source>
        <dbReference type="ARBA" id="ARBA00022741"/>
    </source>
</evidence>
<accession>A0A135L4D8</accession>
<dbReference type="NCBIfam" id="TIGR02727">
    <property type="entry name" value="MTHFS_bact"/>
    <property type="match status" value="1"/>
</dbReference>
<evidence type="ECO:0000256" key="1">
    <source>
        <dbReference type="ARBA" id="ARBA00010638"/>
    </source>
</evidence>
<dbReference type="STRING" id="1413211.U473_07540"/>
<dbReference type="Gene3D" id="3.40.50.10420">
    <property type="entry name" value="NagB/RpiA/CoA transferase-like"/>
    <property type="match status" value="1"/>
</dbReference>
<dbReference type="Proteomes" id="UP000070352">
    <property type="component" value="Unassembled WGS sequence"/>
</dbReference>
<comment type="cofactor">
    <cofactor evidence="5">
        <name>Mg(2+)</name>
        <dbReference type="ChEBI" id="CHEBI:18420"/>
    </cofactor>
</comment>
<proteinExistence type="inferred from homology"/>
<protein>
    <recommendedName>
        <fullName evidence="5">5-formyltetrahydrofolate cyclo-ligase</fullName>
        <ecNumber evidence="5">6.3.3.2</ecNumber>
    </recommendedName>
</protein>
<name>A0A135L4D8_9BACI</name>
<dbReference type="EC" id="6.3.3.2" evidence="5"/>
<dbReference type="GO" id="GO:0046872">
    <property type="term" value="F:metal ion binding"/>
    <property type="evidence" value="ECO:0007669"/>
    <property type="project" value="UniProtKB-KW"/>
</dbReference>
<dbReference type="InterPro" id="IPR037171">
    <property type="entry name" value="NagB/RpiA_transferase-like"/>
</dbReference>
<comment type="caution">
    <text evidence="6">The sequence shown here is derived from an EMBL/GenBank/DDBJ whole genome shotgun (WGS) entry which is preliminary data.</text>
</comment>
<comment type="catalytic activity">
    <reaction evidence="5">
        <text>(6S)-5-formyl-5,6,7,8-tetrahydrofolate + ATP = (6R)-5,10-methenyltetrahydrofolate + ADP + phosphate</text>
        <dbReference type="Rhea" id="RHEA:10488"/>
        <dbReference type="ChEBI" id="CHEBI:30616"/>
        <dbReference type="ChEBI" id="CHEBI:43474"/>
        <dbReference type="ChEBI" id="CHEBI:57455"/>
        <dbReference type="ChEBI" id="CHEBI:57457"/>
        <dbReference type="ChEBI" id="CHEBI:456216"/>
        <dbReference type="EC" id="6.3.3.2"/>
    </reaction>
</comment>
<dbReference type="SUPFAM" id="SSF100950">
    <property type="entry name" value="NagB/RpiA/CoA transferase-like"/>
    <property type="match status" value="1"/>
</dbReference>
<keyword evidence="5" id="KW-0479">Metal-binding</keyword>
<dbReference type="InterPro" id="IPR002698">
    <property type="entry name" value="FTHF_cligase"/>
</dbReference>
<feature type="binding site" evidence="4">
    <location>
        <begin position="5"/>
        <end position="9"/>
    </location>
    <ligand>
        <name>ATP</name>
        <dbReference type="ChEBI" id="CHEBI:30616"/>
    </ligand>
</feature>
<feature type="binding site" evidence="4">
    <location>
        <begin position="135"/>
        <end position="143"/>
    </location>
    <ligand>
        <name>ATP</name>
        <dbReference type="ChEBI" id="CHEBI:30616"/>
    </ligand>
</feature>
<dbReference type="GO" id="GO:0009396">
    <property type="term" value="P:folic acid-containing compound biosynthetic process"/>
    <property type="evidence" value="ECO:0007669"/>
    <property type="project" value="TreeGrafter"/>
</dbReference>
<dbReference type="InterPro" id="IPR024185">
    <property type="entry name" value="FTHF_cligase-like_sf"/>
</dbReference>
<dbReference type="PANTHER" id="PTHR23407">
    <property type="entry name" value="ATPASE INHIBITOR/5-FORMYLTETRAHYDROFOLATE CYCLO-LIGASE"/>
    <property type="match status" value="1"/>
</dbReference>
<dbReference type="GO" id="GO:0030272">
    <property type="term" value="F:5-formyltetrahydrofolate cyclo-ligase activity"/>
    <property type="evidence" value="ECO:0007669"/>
    <property type="project" value="UniProtKB-EC"/>
</dbReference>
<evidence type="ECO:0000313" key="7">
    <source>
        <dbReference type="Proteomes" id="UP000070352"/>
    </source>
</evidence>
<evidence type="ECO:0000256" key="4">
    <source>
        <dbReference type="PIRSR" id="PIRSR006806-1"/>
    </source>
</evidence>
<dbReference type="Pfam" id="PF01812">
    <property type="entry name" value="5-FTHF_cyc-lig"/>
    <property type="match status" value="1"/>
</dbReference>
<dbReference type="GO" id="GO:0005524">
    <property type="term" value="F:ATP binding"/>
    <property type="evidence" value="ECO:0007669"/>
    <property type="project" value="UniProtKB-KW"/>
</dbReference>
<sequence length="193" mass="22471">MTTTKEEIRKLFLEKRRKLDPHEVTIHSRKILEHLFESPIFYQAKHIMTYMSYQNEVQTDDLVSKAINLQKVVSVPVCNPKDTTLFPSQITGLSMIEKGYFGLREPKKEMIRPVDPKKIDLVIVPGVAFDPKGNRIGHGKGYYDRFLETLNPLVPKIGLAFQSQIVREHWHVSQWDIPMDGIMTEEGWVYKNF</sequence>
<feature type="binding site" evidence="4">
    <location>
        <position position="51"/>
    </location>
    <ligand>
        <name>substrate</name>
    </ligand>
</feature>
<feature type="binding site" evidence="4">
    <location>
        <position position="56"/>
    </location>
    <ligand>
        <name>substrate</name>
    </ligand>
</feature>
<organism evidence="6 7">
    <name type="scientific">Tepidibacillus decaturensis</name>
    <dbReference type="NCBI Taxonomy" id="1413211"/>
    <lineage>
        <taxon>Bacteria</taxon>
        <taxon>Bacillati</taxon>
        <taxon>Bacillota</taxon>
        <taxon>Bacilli</taxon>
        <taxon>Bacillales</taxon>
        <taxon>Bacillaceae</taxon>
        <taxon>Tepidibacillus</taxon>
    </lineage>
</organism>
<dbReference type="RefSeq" id="WP_068724915.1">
    <property type="nucleotide sequence ID" value="NZ_LSKU01000001.1"/>
</dbReference>
<keyword evidence="7" id="KW-1185">Reference proteome</keyword>
<keyword evidence="5" id="KW-0460">Magnesium</keyword>
<dbReference type="EMBL" id="LSKU01000001">
    <property type="protein sequence ID" value="KXG43874.1"/>
    <property type="molecule type" value="Genomic_DNA"/>
</dbReference>
<dbReference type="PANTHER" id="PTHR23407:SF1">
    <property type="entry name" value="5-FORMYLTETRAHYDROFOLATE CYCLO-LIGASE"/>
    <property type="match status" value="1"/>
</dbReference>
<evidence type="ECO:0000256" key="3">
    <source>
        <dbReference type="ARBA" id="ARBA00022840"/>
    </source>
</evidence>
<keyword evidence="3 4" id="KW-0067">ATP-binding</keyword>
<gene>
    <name evidence="6" type="ORF">U473_07540</name>
</gene>
<dbReference type="GO" id="GO:0035999">
    <property type="term" value="P:tetrahydrofolate interconversion"/>
    <property type="evidence" value="ECO:0007669"/>
    <property type="project" value="TreeGrafter"/>
</dbReference>
<dbReference type="PIRSF" id="PIRSF006806">
    <property type="entry name" value="FTHF_cligase"/>
    <property type="match status" value="1"/>
</dbReference>
<evidence type="ECO:0000313" key="6">
    <source>
        <dbReference type="EMBL" id="KXG43874.1"/>
    </source>
</evidence>
<dbReference type="OrthoDB" id="9801938at2"/>
<evidence type="ECO:0000256" key="5">
    <source>
        <dbReference type="RuleBase" id="RU361279"/>
    </source>
</evidence>
<comment type="similarity">
    <text evidence="1 5">Belongs to the 5-formyltetrahydrofolate cyclo-ligase family.</text>
</comment>
<dbReference type="AlphaFoldDB" id="A0A135L4D8"/>
<keyword evidence="2 4" id="KW-0547">Nucleotide-binding</keyword>
<reference evidence="6 7" key="1">
    <citation type="submission" date="2016-02" db="EMBL/GenBank/DDBJ databases">
        <title>Draft Genome for Tepidibacillus decaturensis nov. sp. Strain Z9, an Anaerobic, Moderately Thermophilic and Heterotrophic Bacterium from Deep Subsurface of the Illinois Basin, USA.</title>
        <authorList>
            <person name="Dong Y."/>
            <person name="Chang J.Y."/>
            <person name="Sanford R."/>
            <person name="Fouke B.W."/>
        </authorList>
    </citation>
    <scope>NUCLEOTIDE SEQUENCE [LARGE SCALE GENOMIC DNA]</scope>
    <source>
        <strain evidence="6 7">Z9</strain>
    </source>
</reference>